<dbReference type="Proteomes" id="UP000463961">
    <property type="component" value="Chromosome"/>
</dbReference>
<name>A0A7R6QV74_9RHOO</name>
<protein>
    <submittedName>
        <fullName evidence="2">Uncharacterized protein</fullName>
    </submittedName>
</protein>
<accession>A0A7R6QV74</accession>
<dbReference type="AlphaFoldDB" id="A0A7R6QV74"/>
<organism evidence="2 3">
    <name type="scientific">Fluviibacter phosphoraccumulans</name>
    <dbReference type="NCBI Taxonomy" id="1751046"/>
    <lineage>
        <taxon>Bacteria</taxon>
        <taxon>Pseudomonadati</taxon>
        <taxon>Pseudomonadota</taxon>
        <taxon>Betaproteobacteria</taxon>
        <taxon>Rhodocyclales</taxon>
        <taxon>Fluviibacteraceae</taxon>
        <taxon>Fluviibacter</taxon>
    </lineage>
</organism>
<dbReference type="EMBL" id="AP022345">
    <property type="protein sequence ID" value="BBU67922.1"/>
    <property type="molecule type" value="Genomic_DNA"/>
</dbReference>
<sequence length="100" mass="10312">MPTQGCAATTPNACADDRTCGAAHAVANGRTRTTTDSATNYGTGFTFAFGRYCGTRGTTNRTANDGAGTATNGAAQSRATRTTKRAAQTALEITIGHRHR</sequence>
<evidence type="ECO:0000256" key="1">
    <source>
        <dbReference type="SAM" id="MobiDB-lite"/>
    </source>
</evidence>
<proteinExistence type="predicted"/>
<evidence type="ECO:0000313" key="2">
    <source>
        <dbReference type="EMBL" id="BBU67922.1"/>
    </source>
</evidence>
<reference evidence="3" key="1">
    <citation type="submission" date="2020-01" db="EMBL/GenBank/DDBJ databases">
        <title>Phosphoaccumulans saitamaens gen. nov., sp. nov., a polyphosphate accumulating bacterium isolated from surface river water.</title>
        <authorList>
            <person name="Watanabe K."/>
            <person name="Suda W."/>
        </authorList>
    </citation>
    <scope>NUCLEOTIDE SEQUENCE [LARGE SCALE GENOMIC DNA]</scope>
    <source>
        <strain evidence="3">ICHIAU1</strain>
    </source>
</reference>
<keyword evidence="3" id="KW-1185">Reference proteome</keyword>
<gene>
    <name evidence="2" type="ORF">ICHIAU1_02050</name>
</gene>
<feature type="region of interest" description="Disordered" evidence="1">
    <location>
        <begin position="60"/>
        <end position="86"/>
    </location>
</feature>
<evidence type="ECO:0000313" key="3">
    <source>
        <dbReference type="Proteomes" id="UP000463961"/>
    </source>
</evidence>